<dbReference type="InterPro" id="IPR018095">
    <property type="entry name" value="Thymidylate_kin_CS"/>
</dbReference>
<dbReference type="HAMAP" id="MF_00165">
    <property type="entry name" value="Thymidylate_kinase"/>
    <property type="match status" value="1"/>
</dbReference>
<protein>
    <recommendedName>
        <fullName evidence="3 12">Thymidylate kinase</fullName>
        <ecNumber evidence="2 12">2.7.4.9</ecNumber>
    </recommendedName>
    <alternativeName>
        <fullName evidence="9 12">dTMP kinase</fullName>
    </alternativeName>
</protein>
<proteinExistence type="inferred from homology"/>
<evidence type="ECO:0000256" key="1">
    <source>
        <dbReference type="ARBA" id="ARBA00009776"/>
    </source>
</evidence>
<dbReference type="CDD" id="cd01672">
    <property type="entry name" value="TMPK"/>
    <property type="match status" value="1"/>
</dbReference>
<evidence type="ECO:0000256" key="11">
    <source>
        <dbReference type="ARBA" id="ARBA00057735"/>
    </source>
</evidence>
<keyword evidence="5 12" id="KW-0545">Nucleotide biosynthesis</keyword>
<dbReference type="EMBL" id="DSGB01000006">
    <property type="protein sequence ID" value="HER97010.1"/>
    <property type="molecule type" value="Genomic_DNA"/>
</dbReference>
<keyword evidence="8 12" id="KW-0067">ATP-binding</keyword>
<evidence type="ECO:0000256" key="2">
    <source>
        <dbReference type="ARBA" id="ARBA00012980"/>
    </source>
</evidence>
<reference evidence="14" key="1">
    <citation type="journal article" date="2020" name="mSystems">
        <title>Genome- and Community-Level Interaction Insights into Carbon Utilization and Element Cycling Functions of Hydrothermarchaeota in Hydrothermal Sediment.</title>
        <authorList>
            <person name="Zhou Z."/>
            <person name="Liu Y."/>
            <person name="Xu W."/>
            <person name="Pan J."/>
            <person name="Luo Z.H."/>
            <person name="Li M."/>
        </authorList>
    </citation>
    <scope>NUCLEOTIDE SEQUENCE [LARGE SCALE GENOMIC DNA]</scope>
    <source>
        <strain evidence="14">SpSt-143</strain>
    </source>
</reference>
<gene>
    <name evidence="12 14" type="primary">tmk</name>
    <name evidence="14" type="ORF">ENO59_10965</name>
</gene>
<feature type="domain" description="Thymidylate kinase-like" evidence="13">
    <location>
        <begin position="5"/>
        <end position="193"/>
    </location>
</feature>
<dbReference type="AlphaFoldDB" id="A0A7V2F874"/>
<organism evidence="14">
    <name type="scientific">Rhodothermus marinus</name>
    <name type="common">Rhodothermus obamensis</name>
    <dbReference type="NCBI Taxonomy" id="29549"/>
    <lineage>
        <taxon>Bacteria</taxon>
        <taxon>Pseudomonadati</taxon>
        <taxon>Rhodothermota</taxon>
        <taxon>Rhodothermia</taxon>
        <taxon>Rhodothermales</taxon>
        <taxon>Rhodothermaceae</taxon>
        <taxon>Rhodothermus</taxon>
    </lineage>
</organism>
<dbReference type="GO" id="GO:0006227">
    <property type="term" value="P:dUDP biosynthetic process"/>
    <property type="evidence" value="ECO:0007669"/>
    <property type="project" value="TreeGrafter"/>
</dbReference>
<evidence type="ECO:0000256" key="7">
    <source>
        <dbReference type="ARBA" id="ARBA00022777"/>
    </source>
</evidence>
<keyword evidence="7 12" id="KW-0418">Kinase</keyword>
<dbReference type="InterPro" id="IPR039430">
    <property type="entry name" value="Thymidylate_kin-like_dom"/>
</dbReference>
<evidence type="ECO:0000256" key="6">
    <source>
        <dbReference type="ARBA" id="ARBA00022741"/>
    </source>
</evidence>
<comment type="catalytic activity">
    <reaction evidence="10 12">
        <text>dTMP + ATP = dTDP + ADP</text>
        <dbReference type="Rhea" id="RHEA:13517"/>
        <dbReference type="ChEBI" id="CHEBI:30616"/>
        <dbReference type="ChEBI" id="CHEBI:58369"/>
        <dbReference type="ChEBI" id="CHEBI:63528"/>
        <dbReference type="ChEBI" id="CHEBI:456216"/>
        <dbReference type="EC" id="2.7.4.9"/>
    </reaction>
</comment>
<name>A0A7V2F874_RHOMR</name>
<evidence type="ECO:0000313" key="14">
    <source>
        <dbReference type="EMBL" id="HER97010.1"/>
    </source>
</evidence>
<dbReference type="InterPro" id="IPR027417">
    <property type="entry name" value="P-loop_NTPase"/>
</dbReference>
<dbReference type="GO" id="GO:0006235">
    <property type="term" value="P:dTTP biosynthetic process"/>
    <property type="evidence" value="ECO:0007669"/>
    <property type="project" value="UniProtKB-UniRule"/>
</dbReference>
<dbReference type="EC" id="2.7.4.9" evidence="2 12"/>
<dbReference type="NCBIfam" id="TIGR00041">
    <property type="entry name" value="DTMP_kinase"/>
    <property type="match status" value="1"/>
</dbReference>
<comment type="function">
    <text evidence="11 12">Phosphorylation of dTMP to form dTDP in both de novo and salvage pathways of dTTP synthesis.</text>
</comment>
<dbReference type="PROSITE" id="PS01331">
    <property type="entry name" value="THYMIDYLATE_KINASE"/>
    <property type="match status" value="1"/>
</dbReference>
<evidence type="ECO:0000256" key="10">
    <source>
        <dbReference type="ARBA" id="ARBA00048743"/>
    </source>
</evidence>
<evidence type="ECO:0000256" key="3">
    <source>
        <dbReference type="ARBA" id="ARBA00017144"/>
    </source>
</evidence>
<keyword evidence="4 12" id="KW-0808">Transferase</keyword>
<comment type="caution">
    <text evidence="14">The sequence shown here is derived from an EMBL/GenBank/DDBJ whole genome shotgun (WGS) entry which is preliminary data.</text>
</comment>
<dbReference type="Gene3D" id="3.40.50.300">
    <property type="entry name" value="P-loop containing nucleotide triphosphate hydrolases"/>
    <property type="match status" value="1"/>
</dbReference>
<dbReference type="PANTHER" id="PTHR10344">
    <property type="entry name" value="THYMIDYLATE KINASE"/>
    <property type="match status" value="1"/>
</dbReference>
<keyword evidence="6 12" id="KW-0547">Nucleotide-binding</keyword>
<sequence length="218" mass="24754">MLISFEGIDSSGKTTQARLLAERLEAAGYRTLLVREPGGTELSERIRDLLLDASLDIEPLAELLLFAAARRQLVMRRIRPALEAGYIVLCDRFYDSTTAYQGGGRALKDLAWLQNFNLWVTENLVPHRTYWLDVPVDVALARRAQLYPDRMEQADPAFYERVRNTYARLAQEEPERILRLDATAEVATVHAEIWADVQQHLAAGTRFERGGFSTEKSC</sequence>
<dbReference type="GO" id="GO:0005829">
    <property type="term" value="C:cytosol"/>
    <property type="evidence" value="ECO:0007669"/>
    <property type="project" value="TreeGrafter"/>
</dbReference>
<evidence type="ECO:0000256" key="5">
    <source>
        <dbReference type="ARBA" id="ARBA00022727"/>
    </source>
</evidence>
<accession>A0A7V2F874</accession>
<evidence type="ECO:0000256" key="12">
    <source>
        <dbReference type="HAMAP-Rule" id="MF_00165"/>
    </source>
</evidence>
<dbReference type="InterPro" id="IPR018094">
    <property type="entry name" value="Thymidylate_kinase"/>
</dbReference>
<dbReference type="GO" id="GO:0005524">
    <property type="term" value="F:ATP binding"/>
    <property type="evidence" value="ECO:0007669"/>
    <property type="project" value="UniProtKB-UniRule"/>
</dbReference>
<evidence type="ECO:0000256" key="8">
    <source>
        <dbReference type="ARBA" id="ARBA00022840"/>
    </source>
</evidence>
<dbReference type="GO" id="GO:0006233">
    <property type="term" value="P:dTDP biosynthetic process"/>
    <property type="evidence" value="ECO:0007669"/>
    <property type="project" value="InterPro"/>
</dbReference>
<evidence type="ECO:0000259" key="13">
    <source>
        <dbReference type="Pfam" id="PF02223"/>
    </source>
</evidence>
<comment type="caution">
    <text evidence="12">Lacks conserved residue(s) required for the propagation of feature annotation.</text>
</comment>
<dbReference type="FunFam" id="3.40.50.300:FF:000225">
    <property type="entry name" value="Thymidylate kinase"/>
    <property type="match status" value="1"/>
</dbReference>
<evidence type="ECO:0000256" key="9">
    <source>
        <dbReference type="ARBA" id="ARBA00029962"/>
    </source>
</evidence>
<dbReference type="SUPFAM" id="SSF52540">
    <property type="entry name" value="P-loop containing nucleoside triphosphate hydrolases"/>
    <property type="match status" value="1"/>
</dbReference>
<dbReference type="PANTHER" id="PTHR10344:SF4">
    <property type="entry name" value="UMP-CMP KINASE 2, MITOCHONDRIAL"/>
    <property type="match status" value="1"/>
</dbReference>
<dbReference type="GO" id="GO:0004798">
    <property type="term" value="F:dTMP kinase activity"/>
    <property type="evidence" value="ECO:0007669"/>
    <property type="project" value="UniProtKB-UniRule"/>
</dbReference>
<evidence type="ECO:0000256" key="4">
    <source>
        <dbReference type="ARBA" id="ARBA00022679"/>
    </source>
</evidence>
<dbReference type="Pfam" id="PF02223">
    <property type="entry name" value="Thymidylate_kin"/>
    <property type="match status" value="1"/>
</dbReference>
<comment type="similarity">
    <text evidence="1 12">Belongs to the thymidylate kinase family.</text>
</comment>